<dbReference type="PANTHER" id="PTHR33116:SF86">
    <property type="entry name" value="REVERSE TRANSCRIPTASE DOMAIN-CONTAINING PROTEIN"/>
    <property type="match status" value="1"/>
</dbReference>
<dbReference type="Pfam" id="PF13966">
    <property type="entry name" value="zf-RVT"/>
    <property type="match status" value="1"/>
</dbReference>
<keyword evidence="2" id="KW-0808">Transferase</keyword>
<keyword evidence="2" id="KW-0548">Nucleotidyltransferase</keyword>
<dbReference type="GO" id="GO:0003964">
    <property type="term" value="F:RNA-directed DNA polymerase activity"/>
    <property type="evidence" value="ECO:0007669"/>
    <property type="project" value="UniProtKB-KW"/>
</dbReference>
<accession>A0A392MPR9</accession>
<protein>
    <submittedName>
        <fullName evidence="2">RNA-directed DNA polymerase (Reverse transcriptase)</fullName>
    </submittedName>
</protein>
<dbReference type="AlphaFoldDB" id="A0A392MPR9"/>
<feature type="domain" description="Reverse transcriptase zinc-binding" evidence="1">
    <location>
        <begin position="159"/>
        <end position="233"/>
    </location>
</feature>
<name>A0A392MPR9_9FABA</name>
<dbReference type="Proteomes" id="UP000265520">
    <property type="component" value="Unassembled WGS sequence"/>
</dbReference>
<sequence>MIKSVLQAIPTYVMSIYLLPDSLINDIERMINTFWWGGGNNNKGIRWLAWDKMACPKEDGGLGFRDFQMFNMAMVAKQGWNLINKPNSLVARIFKARWCIGDGSNIKVMGEPWLREEDGRWVTSPQIQEKEANMILAVPLLHMVEEDKLIWSEESNGIYSVRSGYRKLMEEKRLMNRPRERDGWGSLWKIQAPPKVKHLYWRICKECLPTRTRLRNRHVHCPIECPLCQADPEE</sequence>
<dbReference type="EMBL" id="LXQA010015409">
    <property type="protein sequence ID" value="MCH89075.1"/>
    <property type="molecule type" value="Genomic_DNA"/>
</dbReference>
<proteinExistence type="predicted"/>
<keyword evidence="2" id="KW-0695">RNA-directed DNA polymerase</keyword>
<dbReference type="PANTHER" id="PTHR33116">
    <property type="entry name" value="REVERSE TRANSCRIPTASE ZINC-BINDING DOMAIN-CONTAINING PROTEIN-RELATED-RELATED"/>
    <property type="match status" value="1"/>
</dbReference>
<reference evidence="2 3" key="1">
    <citation type="journal article" date="2018" name="Front. Plant Sci.">
        <title>Red Clover (Trifolium pratense) and Zigzag Clover (T. medium) - A Picture of Genomic Similarities and Differences.</title>
        <authorList>
            <person name="Dluhosova J."/>
            <person name="Istvanek J."/>
            <person name="Nedelnik J."/>
            <person name="Repkova J."/>
        </authorList>
    </citation>
    <scope>NUCLEOTIDE SEQUENCE [LARGE SCALE GENOMIC DNA]</scope>
    <source>
        <strain evidence="3">cv. 10/8</strain>
        <tissue evidence="2">Leaf</tissue>
    </source>
</reference>
<evidence type="ECO:0000259" key="1">
    <source>
        <dbReference type="Pfam" id="PF13966"/>
    </source>
</evidence>
<evidence type="ECO:0000313" key="3">
    <source>
        <dbReference type="Proteomes" id="UP000265520"/>
    </source>
</evidence>
<evidence type="ECO:0000313" key="2">
    <source>
        <dbReference type="EMBL" id="MCH89075.1"/>
    </source>
</evidence>
<dbReference type="InterPro" id="IPR026960">
    <property type="entry name" value="RVT-Znf"/>
</dbReference>
<gene>
    <name evidence="2" type="ORF">A2U01_0009968</name>
</gene>
<organism evidence="2 3">
    <name type="scientific">Trifolium medium</name>
    <dbReference type="NCBI Taxonomy" id="97028"/>
    <lineage>
        <taxon>Eukaryota</taxon>
        <taxon>Viridiplantae</taxon>
        <taxon>Streptophyta</taxon>
        <taxon>Embryophyta</taxon>
        <taxon>Tracheophyta</taxon>
        <taxon>Spermatophyta</taxon>
        <taxon>Magnoliopsida</taxon>
        <taxon>eudicotyledons</taxon>
        <taxon>Gunneridae</taxon>
        <taxon>Pentapetalae</taxon>
        <taxon>rosids</taxon>
        <taxon>fabids</taxon>
        <taxon>Fabales</taxon>
        <taxon>Fabaceae</taxon>
        <taxon>Papilionoideae</taxon>
        <taxon>50 kb inversion clade</taxon>
        <taxon>NPAAA clade</taxon>
        <taxon>Hologalegina</taxon>
        <taxon>IRL clade</taxon>
        <taxon>Trifolieae</taxon>
        <taxon>Trifolium</taxon>
    </lineage>
</organism>
<keyword evidence="3" id="KW-1185">Reference proteome</keyword>
<comment type="caution">
    <text evidence="2">The sequence shown here is derived from an EMBL/GenBank/DDBJ whole genome shotgun (WGS) entry which is preliminary data.</text>
</comment>